<dbReference type="GO" id="GO:0008171">
    <property type="term" value="F:O-methyltransferase activity"/>
    <property type="evidence" value="ECO:0007669"/>
    <property type="project" value="TreeGrafter"/>
</dbReference>
<dbReference type="RefSeq" id="WP_006101482.1">
    <property type="nucleotide sequence ID" value="NZ_DS989850.1"/>
</dbReference>
<keyword evidence="3" id="KW-1185">Reference proteome</keyword>
<dbReference type="eggNOG" id="COG0275">
    <property type="taxonomic scope" value="Bacteria"/>
</dbReference>
<dbReference type="AlphaFoldDB" id="B4VS47"/>
<dbReference type="InterPro" id="IPR006342">
    <property type="entry name" value="FkbM_mtfrase"/>
</dbReference>
<feature type="domain" description="Methyltransferase FkbM" evidence="1">
    <location>
        <begin position="59"/>
        <end position="227"/>
    </location>
</feature>
<dbReference type="SUPFAM" id="SSF53335">
    <property type="entry name" value="S-adenosyl-L-methionine-dependent methyltransferases"/>
    <property type="match status" value="1"/>
</dbReference>
<dbReference type="OrthoDB" id="421171at2"/>
<evidence type="ECO:0000313" key="3">
    <source>
        <dbReference type="Proteomes" id="UP000003835"/>
    </source>
</evidence>
<dbReference type="GO" id="GO:0032259">
    <property type="term" value="P:methylation"/>
    <property type="evidence" value="ECO:0007669"/>
    <property type="project" value="UniProtKB-KW"/>
</dbReference>
<keyword evidence="2" id="KW-0489">Methyltransferase</keyword>
<dbReference type="STRING" id="118168.MC7420_2213"/>
<name>B4VS47_9CYAN</name>
<gene>
    <name evidence="2" type="ORF">MC7420_2213</name>
</gene>
<dbReference type="NCBIfam" id="TIGR01444">
    <property type="entry name" value="fkbM_fam"/>
    <property type="match status" value="1"/>
</dbReference>
<dbReference type="PANTHER" id="PTHR36973:SF4">
    <property type="entry name" value="NODULATION PROTEIN"/>
    <property type="match status" value="1"/>
</dbReference>
<evidence type="ECO:0000313" key="2">
    <source>
        <dbReference type="EMBL" id="EDX75209.1"/>
    </source>
</evidence>
<keyword evidence="2" id="KW-0808">Transferase</keyword>
<dbReference type="PANTHER" id="PTHR36973">
    <property type="entry name" value="SLL1456 PROTEIN-RELATED"/>
    <property type="match status" value="1"/>
</dbReference>
<dbReference type="Gene3D" id="3.40.50.150">
    <property type="entry name" value="Vaccinia Virus protein VP39"/>
    <property type="match status" value="1"/>
</dbReference>
<accession>B4VS47</accession>
<evidence type="ECO:0000259" key="1">
    <source>
        <dbReference type="Pfam" id="PF05050"/>
    </source>
</evidence>
<dbReference type="Pfam" id="PF05050">
    <property type="entry name" value="Methyltransf_21"/>
    <property type="match status" value="1"/>
</dbReference>
<organism evidence="2 3">
    <name type="scientific">Coleofasciculus chthonoplastes PCC 7420</name>
    <dbReference type="NCBI Taxonomy" id="118168"/>
    <lineage>
        <taxon>Bacteria</taxon>
        <taxon>Bacillati</taxon>
        <taxon>Cyanobacteriota</taxon>
        <taxon>Cyanophyceae</taxon>
        <taxon>Coleofasciculales</taxon>
        <taxon>Coleofasciculaceae</taxon>
        <taxon>Coleofasciculus</taxon>
    </lineage>
</organism>
<dbReference type="HOGENOM" id="CLU_068034_3_1_3"/>
<sequence length="257" mass="28928">MKDTIYNSIAQLGTRIKNYGYLLANPTYSKVRRGRGCADLYRLLNQDWFPRNKIQLVLDVGANEGQFIRTSLALMPKVPIYAFEPNPASVQKLQMSNWDGGKVKIFSVALGSKAVRLPLNISKFSPASSLLQPSSKLSSEFPETEIEATVDVKIERLDTLIQAIGVEQGYFLLKIDVQGFELEVLEGAIGIFDQVAVIVCEVNIATLYEKQCSFESIVAFLRHYQYNLIDISNPIRSHITHELMYLDLAFIKNELST</sequence>
<dbReference type="EMBL" id="DS989850">
    <property type="protein sequence ID" value="EDX75209.1"/>
    <property type="molecule type" value="Genomic_DNA"/>
</dbReference>
<dbReference type="InterPro" id="IPR029063">
    <property type="entry name" value="SAM-dependent_MTases_sf"/>
</dbReference>
<protein>
    <submittedName>
        <fullName evidence="2">Methyltransferase, FkbM family protein</fullName>
    </submittedName>
</protein>
<dbReference type="Proteomes" id="UP000003835">
    <property type="component" value="Unassembled WGS sequence"/>
</dbReference>
<proteinExistence type="predicted"/>
<dbReference type="InterPro" id="IPR053188">
    <property type="entry name" value="FkbM_Methyltransferase"/>
</dbReference>
<reference evidence="2 3" key="1">
    <citation type="submission" date="2008-07" db="EMBL/GenBank/DDBJ databases">
        <authorList>
            <person name="Tandeau de Marsac N."/>
            <person name="Ferriera S."/>
            <person name="Johnson J."/>
            <person name="Kravitz S."/>
            <person name="Beeson K."/>
            <person name="Sutton G."/>
            <person name="Rogers Y.-H."/>
            <person name="Friedman R."/>
            <person name="Frazier M."/>
            <person name="Venter J.C."/>
        </authorList>
    </citation>
    <scope>NUCLEOTIDE SEQUENCE [LARGE SCALE GENOMIC DNA]</scope>
    <source>
        <strain evidence="2 3">PCC 7420</strain>
    </source>
</reference>